<accession>A0A1E1LZP8</accession>
<evidence type="ECO:0000313" key="2">
    <source>
        <dbReference type="Proteomes" id="UP000177625"/>
    </source>
</evidence>
<sequence length="71" mass="7964">MHGFVLGMSTIRRRPIFALSTILRFTSSGTSGSQIYLLKYTTFQKSQGTGDIEDPMPLRKPASIYPRLKQA</sequence>
<dbReference type="Proteomes" id="UP000177625">
    <property type="component" value="Unassembled WGS sequence"/>
</dbReference>
<reference evidence="2" key="1">
    <citation type="submission" date="2016-03" db="EMBL/GenBank/DDBJ databases">
        <authorList>
            <person name="Guldener U."/>
        </authorList>
    </citation>
    <scope>NUCLEOTIDE SEQUENCE [LARGE SCALE GENOMIC DNA]</scope>
</reference>
<proteinExistence type="predicted"/>
<evidence type="ECO:0000313" key="1">
    <source>
        <dbReference type="EMBL" id="CZT41755.1"/>
    </source>
</evidence>
<organism evidence="1 2">
    <name type="scientific">Rhynchosporium secalis</name>
    <name type="common">Barley scald fungus</name>
    <dbReference type="NCBI Taxonomy" id="38038"/>
    <lineage>
        <taxon>Eukaryota</taxon>
        <taxon>Fungi</taxon>
        <taxon>Dikarya</taxon>
        <taxon>Ascomycota</taxon>
        <taxon>Pezizomycotina</taxon>
        <taxon>Leotiomycetes</taxon>
        <taxon>Helotiales</taxon>
        <taxon>Ploettnerulaceae</taxon>
        <taxon>Rhynchosporium</taxon>
    </lineage>
</organism>
<dbReference type="EMBL" id="FJVC01000044">
    <property type="protein sequence ID" value="CZT41755.1"/>
    <property type="molecule type" value="Genomic_DNA"/>
</dbReference>
<dbReference type="AlphaFoldDB" id="A0A1E1LZP8"/>
<keyword evidence="2" id="KW-1185">Reference proteome</keyword>
<protein>
    <submittedName>
        <fullName evidence="1">Uncharacterized protein</fullName>
    </submittedName>
</protein>
<name>A0A1E1LZP8_RHYSE</name>
<gene>
    <name evidence="1" type="ORF">RSE6_01534</name>
</gene>